<dbReference type="GO" id="GO:0016874">
    <property type="term" value="F:ligase activity"/>
    <property type="evidence" value="ECO:0007669"/>
    <property type="project" value="UniProtKB-KW"/>
</dbReference>
<evidence type="ECO:0000256" key="2">
    <source>
        <dbReference type="ARBA" id="ARBA00022692"/>
    </source>
</evidence>
<feature type="transmembrane region" description="Helical" evidence="5">
    <location>
        <begin position="167"/>
        <end position="187"/>
    </location>
</feature>
<name>A0A449I2C9_9BACE</name>
<keyword evidence="2 5" id="KW-0812">Transmembrane</keyword>
<dbReference type="EMBL" id="CAACYH010000004">
    <property type="protein sequence ID" value="VFB13569.1"/>
    <property type="molecule type" value="Genomic_DNA"/>
</dbReference>
<dbReference type="PANTHER" id="PTHR37422">
    <property type="entry name" value="TEICHURONIC ACID BIOSYNTHESIS PROTEIN TUAE"/>
    <property type="match status" value="1"/>
</dbReference>
<evidence type="ECO:0000256" key="5">
    <source>
        <dbReference type="SAM" id="Phobius"/>
    </source>
</evidence>
<feature type="transmembrane region" description="Helical" evidence="5">
    <location>
        <begin position="24"/>
        <end position="51"/>
    </location>
</feature>
<accession>A0A449I2C9</accession>
<sequence length="422" mass="48562">MLLEEKQHIILQYKVERVKQYIKLILMCISILICFIHIEYLLWMLIVWFIIESILNREIKTATQQFINHSTINYRIELVFALEFFLCISSSFWPNTIKSVFMIIMLLFLYRLLQLTATAQWQLNTIKLFISIIALILSSITILSFGFHYLKFSPSDIGDLSYVKHFYAPLGIIANDWATIFICLLPFPFSLLSIDTNKIQLLFIGISALVLYAILITLSRGAILSVLFFLICLFVFTYLWQREKLKKLFIQTSIITAIALLFCIPIKQSFTTTLGIIKNTSQKRSIEGRISKWKESLYLFQQHPIVGVGTGNYALASYNIIGKDKEYFNPRCTNSYLQVLVEKGVLGAVVYGGFLVHIFIISFRKIKTGNWDCLIFTSGLVALCVRELSFSSLLENHSVLTLSMLIMAFSSQTWVNLKKTSK</sequence>
<evidence type="ECO:0000256" key="3">
    <source>
        <dbReference type="ARBA" id="ARBA00022989"/>
    </source>
</evidence>
<dbReference type="InterPro" id="IPR007016">
    <property type="entry name" value="O-antigen_ligase-rel_domated"/>
</dbReference>
<protein>
    <submittedName>
        <fullName evidence="7">Lipid A core - O-antigen ligase and related enzymes</fullName>
    </submittedName>
</protein>
<feature type="transmembrane region" description="Helical" evidence="5">
    <location>
        <begin position="248"/>
        <end position="267"/>
    </location>
</feature>
<dbReference type="AlphaFoldDB" id="A0A449I2C9"/>
<feature type="transmembrane region" description="Helical" evidence="5">
    <location>
        <begin position="199"/>
        <end position="216"/>
    </location>
</feature>
<reference evidence="7 8" key="1">
    <citation type="submission" date="2019-02" db="EMBL/GenBank/DDBJ databases">
        <authorList>
            <consortium name="Pathogen Informatics"/>
        </authorList>
    </citation>
    <scope>NUCLEOTIDE SEQUENCE [LARGE SCALE GENOMIC DNA]</scope>
    <source>
        <strain evidence="7 8">3012STDY7078512</strain>
    </source>
</reference>
<feature type="transmembrane region" description="Helical" evidence="5">
    <location>
        <begin position="222"/>
        <end position="241"/>
    </location>
</feature>
<dbReference type="Pfam" id="PF04932">
    <property type="entry name" value="Wzy_C"/>
    <property type="match status" value="1"/>
</dbReference>
<comment type="subcellular location">
    <subcellularLocation>
        <location evidence="1">Membrane</location>
        <topology evidence="1">Multi-pass membrane protein</topology>
    </subcellularLocation>
</comment>
<feature type="transmembrane region" description="Helical" evidence="5">
    <location>
        <begin position="128"/>
        <end position="147"/>
    </location>
</feature>
<gene>
    <name evidence="7" type="ORF">NCTC7812_01096</name>
</gene>
<dbReference type="InterPro" id="IPR051533">
    <property type="entry name" value="WaaL-like"/>
</dbReference>
<dbReference type="Proteomes" id="UP000396835">
    <property type="component" value="Unassembled WGS sequence"/>
</dbReference>
<dbReference type="PANTHER" id="PTHR37422:SF13">
    <property type="entry name" value="LIPOPOLYSACCHARIDE BIOSYNTHESIS PROTEIN PA4999-RELATED"/>
    <property type="match status" value="1"/>
</dbReference>
<keyword evidence="4 5" id="KW-0472">Membrane</keyword>
<evidence type="ECO:0000256" key="1">
    <source>
        <dbReference type="ARBA" id="ARBA00004141"/>
    </source>
</evidence>
<keyword evidence="3 5" id="KW-1133">Transmembrane helix</keyword>
<evidence type="ECO:0000313" key="7">
    <source>
        <dbReference type="EMBL" id="VFB13569.1"/>
    </source>
</evidence>
<evidence type="ECO:0000256" key="4">
    <source>
        <dbReference type="ARBA" id="ARBA00023136"/>
    </source>
</evidence>
<proteinExistence type="predicted"/>
<feature type="transmembrane region" description="Helical" evidence="5">
    <location>
        <begin position="99"/>
        <end position="116"/>
    </location>
</feature>
<evidence type="ECO:0000313" key="8">
    <source>
        <dbReference type="Proteomes" id="UP000396835"/>
    </source>
</evidence>
<dbReference type="GO" id="GO:0016020">
    <property type="term" value="C:membrane"/>
    <property type="evidence" value="ECO:0007669"/>
    <property type="project" value="UniProtKB-SubCell"/>
</dbReference>
<evidence type="ECO:0000259" key="6">
    <source>
        <dbReference type="Pfam" id="PF04932"/>
    </source>
</evidence>
<feature type="domain" description="O-antigen ligase-related" evidence="6">
    <location>
        <begin position="207"/>
        <end position="351"/>
    </location>
</feature>
<keyword evidence="7" id="KW-0436">Ligase</keyword>
<organism evidence="7 8">
    <name type="scientific">Prevotella heparinolytica</name>
    <dbReference type="NCBI Taxonomy" id="28113"/>
    <lineage>
        <taxon>Bacteria</taxon>
        <taxon>Pseudomonadati</taxon>
        <taxon>Bacteroidota</taxon>
        <taxon>Bacteroidia</taxon>
        <taxon>Bacteroidales</taxon>
        <taxon>Bacteroidaceae</taxon>
        <taxon>Bacteroides</taxon>
    </lineage>
</organism>
<feature type="transmembrane region" description="Helical" evidence="5">
    <location>
        <begin position="344"/>
        <end position="361"/>
    </location>
</feature>